<dbReference type="AlphaFoldDB" id="A0A652YNT7"/>
<accession>A0A652YNT7</accession>
<name>A0A652YNT7_NOCGL</name>
<sequence>MSVCTRFRRDGVRCTNQTEYVDGWCRADECDGFLRAEQSGAPESVGVPHGTAKHIRMSRDLPVGDISVEDVHDVRVTVRATDSFRYHHGGDERAAEFQLRNMLEDFLLKSARRPSSGGYLRLSRNGFDVVLSPDRGTITGYSTIHRERTWEQVKSGVKSRFSGRSHGGPGVPRPEIGPPVLAEDFANTFDPASVHLTVRVRQAFARFHALTSDVDTTIRQSLAQWDPRTLVSIDEGLFEIQADNNFWLVSPDCRVLIGVRDHPFSR</sequence>
<gene>
    <name evidence="1" type="ORF">FNL38_105409</name>
</gene>
<protein>
    <submittedName>
        <fullName evidence="1">Uncharacterized protein</fullName>
    </submittedName>
</protein>
<evidence type="ECO:0000313" key="1">
    <source>
        <dbReference type="EMBL" id="TYQ03259.1"/>
    </source>
</evidence>
<proteinExistence type="predicted"/>
<reference evidence="1" key="1">
    <citation type="submission" date="2019-07" db="EMBL/GenBank/DDBJ databases">
        <title>Genomic Encyclopedia of Type Strains, Phase IV (KMG-IV): sequencing the most valuable type-strain genomes for metagenomic binning, comparative biology and taxonomic classification.</title>
        <authorList>
            <person name="Goeker M."/>
        </authorList>
    </citation>
    <scope>NUCLEOTIDE SEQUENCE</scope>
    <source>
        <strain evidence="1">DSM 44596</strain>
    </source>
</reference>
<dbReference type="EMBL" id="VNIQ01000005">
    <property type="protein sequence ID" value="TYQ03259.1"/>
    <property type="molecule type" value="Genomic_DNA"/>
</dbReference>
<comment type="caution">
    <text evidence="1">The sequence shown here is derived from an EMBL/GenBank/DDBJ whole genome shotgun (WGS) entry which is preliminary data.</text>
</comment>
<organism evidence="1">
    <name type="scientific">Nocardia globerula</name>
    <dbReference type="NCBI Taxonomy" id="1818"/>
    <lineage>
        <taxon>Bacteria</taxon>
        <taxon>Bacillati</taxon>
        <taxon>Actinomycetota</taxon>
        <taxon>Actinomycetes</taxon>
        <taxon>Mycobacteriales</taxon>
        <taxon>Nocardiaceae</taxon>
        <taxon>Nocardia</taxon>
    </lineage>
</organism>